<evidence type="ECO:0000313" key="2">
    <source>
        <dbReference type="EMBL" id="CAB5013258.1"/>
    </source>
</evidence>
<feature type="transmembrane region" description="Helical" evidence="1">
    <location>
        <begin position="7"/>
        <end position="28"/>
    </location>
</feature>
<sequence>MTSIKTFRWACAVTFVCGIAGIIVSSIAGNNEGWVISIGLTTTAAAIVLIVVSTVTAKERIHTFNEVEAEYLEAKIDEQVKNGASEEELRDIVRRAIALGQRST</sequence>
<accession>A0A6J7Q6L1</accession>
<keyword evidence="1" id="KW-1133">Transmembrane helix</keyword>
<dbReference type="EMBL" id="CAFBQU010000028">
    <property type="protein sequence ID" value="CAB5066183.1"/>
    <property type="molecule type" value="Genomic_DNA"/>
</dbReference>
<feature type="transmembrane region" description="Helical" evidence="1">
    <location>
        <begin position="34"/>
        <end position="55"/>
    </location>
</feature>
<gene>
    <name evidence="2" type="ORF">UFOPK4098_00419</name>
    <name evidence="3" type="ORF">UFOPK4347_01116</name>
</gene>
<name>A0A6J7Q6L1_9ZZZZ</name>
<proteinExistence type="predicted"/>
<keyword evidence="1" id="KW-0812">Transmembrane</keyword>
<reference evidence="2" key="1">
    <citation type="submission" date="2020-05" db="EMBL/GenBank/DDBJ databases">
        <authorList>
            <person name="Chiriac C."/>
            <person name="Salcher M."/>
            <person name="Ghai R."/>
            <person name="Kavagutti S V."/>
        </authorList>
    </citation>
    <scope>NUCLEOTIDE SEQUENCE</scope>
</reference>
<organism evidence="2">
    <name type="scientific">freshwater metagenome</name>
    <dbReference type="NCBI Taxonomy" id="449393"/>
    <lineage>
        <taxon>unclassified sequences</taxon>
        <taxon>metagenomes</taxon>
        <taxon>ecological metagenomes</taxon>
    </lineage>
</organism>
<protein>
    <submittedName>
        <fullName evidence="2">Unannotated protein</fullName>
    </submittedName>
</protein>
<dbReference type="EMBL" id="CAFBPN010000012">
    <property type="protein sequence ID" value="CAB5013258.1"/>
    <property type="molecule type" value="Genomic_DNA"/>
</dbReference>
<dbReference type="AlphaFoldDB" id="A0A6J7Q6L1"/>
<evidence type="ECO:0000256" key="1">
    <source>
        <dbReference type="SAM" id="Phobius"/>
    </source>
</evidence>
<evidence type="ECO:0000313" key="3">
    <source>
        <dbReference type="EMBL" id="CAB5066183.1"/>
    </source>
</evidence>
<keyword evidence="1" id="KW-0472">Membrane</keyword>